<dbReference type="InterPro" id="IPR002110">
    <property type="entry name" value="Ankyrin_rpt"/>
</dbReference>
<keyword evidence="1" id="KW-0040">ANK repeat</keyword>
<dbReference type="GeneID" id="108996227"/>
<reference evidence="5" key="1">
    <citation type="submission" date="2025-08" db="UniProtKB">
        <authorList>
            <consortium name="RefSeq"/>
        </authorList>
    </citation>
    <scope>IDENTIFICATION</scope>
    <source>
        <tissue evidence="5">Leaves</tissue>
    </source>
</reference>
<evidence type="ECO:0000313" key="4">
    <source>
        <dbReference type="Proteomes" id="UP000235220"/>
    </source>
</evidence>
<dbReference type="PROSITE" id="PS50297">
    <property type="entry name" value="ANK_REP_REGION"/>
    <property type="match status" value="1"/>
</dbReference>
<keyword evidence="4" id="KW-1185">Reference proteome</keyword>
<feature type="transmembrane region" description="Helical" evidence="2">
    <location>
        <begin position="469"/>
        <end position="492"/>
    </location>
</feature>
<dbReference type="RefSeq" id="XP_035545905.1">
    <property type="nucleotide sequence ID" value="XM_035690012.1"/>
</dbReference>
<dbReference type="KEGG" id="jre:108996227"/>
<dbReference type="Proteomes" id="UP000235220">
    <property type="component" value="Chromosome 5"/>
</dbReference>
<protein>
    <submittedName>
        <fullName evidence="5">Uncharacterized protein LOC108996227</fullName>
    </submittedName>
</protein>
<keyword evidence="2" id="KW-1133">Transmembrane helix</keyword>
<feature type="repeat" description="ANK" evidence="1">
    <location>
        <begin position="97"/>
        <end position="129"/>
    </location>
</feature>
<feature type="transmembrane region" description="Helical" evidence="2">
    <location>
        <begin position="512"/>
        <end position="535"/>
    </location>
</feature>
<dbReference type="Pfam" id="PF12796">
    <property type="entry name" value="Ank_2"/>
    <property type="match status" value="1"/>
</dbReference>
<dbReference type="FunCoup" id="A0A6P9ECF6">
    <property type="interactions" value="212"/>
</dbReference>
<evidence type="ECO:0000259" key="3">
    <source>
        <dbReference type="Pfam" id="PF13962"/>
    </source>
</evidence>
<dbReference type="PANTHER" id="PTHR24177">
    <property type="entry name" value="CASKIN"/>
    <property type="match status" value="1"/>
</dbReference>
<keyword evidence="2" id="KW-0472">Membrane</keyword>
<dbReference type="InParanoid" id="A0A6P9ECF6"/>
<evidence type="ECO:0000256" key="2">
    <source>
        <dbReference type="SAM" id="Phobius"/>
    </source>
</evidence>
<dbReference type="Pfam" id="PF13962">
    <property type="entry name" value="PGG"/>
    <property type="match status" value="1"/>
</dbReference>
<dbReference type="SMART" id="SM00248">
    <property type="entry name" value="ANK"/>
    <property type="match status" value="4"/>
</dbReference>
<gene>
    <name evidence="5" type="primary">LOC108996227</name>
</gene>
<proteinExistence type="predicted"/>
<evidence type="ECO:0000313" key="5">
    <source>
        <dbReference type="RefSeq" id="XP_035545905.1"/>
    </source>
</evidence>
<dbReference type="Gene3D" id="1.25.40.20">
    <property type="entry name" value="Ankyrin repeat-containing domain"/>
    <property type="match status" value="2"/>
</dbReference>
<feature type="transmembrane region" description="Helical" evidence="2">
    <location>
        <begin position="556"/>
        <end position="576"/>
    </location>
</feature>
<dbReference type="InterPro" id="IPR026961">
    <property type="entry name" value="PGG_dom"/>
</dbReference>
<organism evidence="4 5">
    <name type="scientific">Juglans regia</name>
    <name type="common">English walnut</name>
    <dbReference type="NCBI Taxonomy" id="51240"/>
    <lineage>
        <taxon>Eukaryota</taxon>
        <taxon>Viridiplantae</taxon>
        <taxon>Streptophyta</taxon>
        <taxon>Embryophyta</taxon>
        <taxon>Tracheophyta</taxon>
        <taxon>Spermatophyta</taxon>
        <taxon>Magnoliopsida</taxon>
        <taxon>eudicotyledons</taxon>
        <taxon>Gunneridae</taxon>
        <taxon>Pentapetalae</taxon>
        <taxon>rosids</taxon>
        <taxon>fabids</taxon>
        <taxon>Fagales</taxon>
        <taxon>Juglandaceae</taxon>
        <taxon>Juglans</taxon>
    </lineage>
</organism>
<sequence>MNDPNREYDHLLRSLFASGPEIWEDDYAALVEAVRMGDWQTTRDFLELHPHALTSRITCELMGGTVLHVSVNAEHEHIVEELVNMISEHDLAKQDYDGNTALHLACISGNYRMAECLITKNWSLVSIRNSVNKLPVNLAMANGHKKLARYLYSQTPTEDLKAHEGSFGASLLNSFIYNRDLDMALDLMERCPSLAFACDRSGISPLEVLANNSTEALESGKGMVFWKQWIYNHCIHVDISCVRAADQFRLNIMQNNGQEKAIGSVRADLWRQLVASLLNLLGFKRLYEMKLARTQFQLLLSLMSKSVTTFDISSRNRYIGIIWSAIPQAIRSGNFEFFVHIIKENSDILLTTDAEVRRTIFHWAVLHREHRIFNLIYSLKRKNDLLNMVDYHGNTILHMAGMLIENTPLDSIRGAAFQLQRELQWFKEVECICPLSHKQMINRDGFTARQLFTKDHQDMRKEGERWMDTATSCTVIGTLIITIMFTAAFTIPGGNNQDTGLPILVHDKLFKLFIVTDSLSLFSSSISVLMFLGIYTSRYAEEDFLRSLPRKMIKGLFALFFSIATMMIAFSAALLLMLREKYWTIAPIIGLGGVPIILFVFMQFRLLVDMFVSTYSSGVFDRKMKLIWF</sequence>
<evidence type="ECO:0000256" key="1">
    <source>
        <dbReference type="PROSITE-ProRule" id="PRU00023"/>
    </source>
</evidence>
<dbReference type="PROSITE" id="PS50088">
    <property type="entry name" value="ANK_REPEAT"/>
    <property type="match status" value="1"/>
</dbReference>
<name>A0A6P9ECF6_JUGRE</name>
<dbReference type="GO" id="GO:0016020">
    <property type="term" value="C:membrane"/>
    <property type="evidence" value="ECO:0000318"/>
    <property type="project" value="GO_Central"/>
</dbReference>
<feature type="transmembrane region" description="Helical" evidence="2">
    <location>
        <begin position="582"/>
        <end position="601"/>
    </location>
</feature>
<feature type="domain" description="PGG" evidence="3">
    <location>
        <begin position="467"/>
        <end position="575"/>
    </location>
</feature>
<accession>A0A6P9ECF6</accession>
<dbReference type="InterPro" id="IPR036770">
    <property type="entry name" value="Ankyrin_rpt-contain_sf"/>
</dbReference>
<keyword evidence="2" id="KW-0812">Transmembrane</keyword>
<dbReference type="SUPFAM" id="SSF48403">
    <property type="entry name" value="Ankyrin repeat"/>
    <property type="match status" value="2"/>
</dbReference>
<dbReference type="OrthoDB" id="1925304at2759"/>
<dbReference type="AlphaFoldDB" id="A0A6P9ECF6"/>
<dbReference type="PANTHER" id="PTHR24177:SF329">
    <property type="entry name" value="ANKYRIN REPEAT PROTEIN"/>
    <property type="match status" value="1"/>
</dbReference>